<name>C1EGI1_MICCC</name>
<dbReference type="GO" id="GO:0015935">
    <property type="term" value="C:small ribosomal subunit"/>
    <property type="evidence" value="ECO:0007669"/>
    <property type="project" value="TreeGrafter"/>
</dbReference>
<dbReference type="PANTHER" id="PTHR33398:SF1">
    <property type="entry name" value="SMALL RIBOSOMAL SUBUNIT PROTEIN BS20C"/>
    <property type="match status" value="1"/>
</dbReference>
<evidence type="ECO:0000313" key="7">
    <source>
        <dbReference type="EMBL" id="ACO67330.1"/>
    </source>
</evidence>
<dbReference type="InParanoid" id="C1EGI1"/>
<dbReference type="GO" id="GO:0070181">
    <property type="term" value="F:small ribosomal subunit rRNA binding"/>
    <property type="evidence" value="ECO:0007669"/>
    <property type="project" value="TreeGrafter"/>
</dbReference>
<dbReference type="SUPFAM" id="SSF46992">
    <property type="entry name" value="Ribosomal protein S20"/>
    <property type="match status" value="1"/>
</dbReference>
<dbReference type="RefSeq" id="XP_002506072.1">
    <property type="nucleotide sequence ID" value="XM_002506026.1"/>
</dbReference>
<dbReference type="AlphaFoldDB" id="C1EGI1"/>
<dbReference type="eggNOG" id="ENOG502RXSZ">
    <property type="taxonomic scope" value="Eukaryota"/>
</dbReference>
<dbReference type="NCBIfam" id="TIGR00029">
    <property type="entry name" value="S20"/>
    <property type="match status" value="1"/>
</dbReference>
<dbReference type="Gene3D" id="1.20.58.110">
    <property type="entry name" value="Ribosomal protein S20"/>
    <property type="match status" value="1"/>
</dbReference>
<keyword evidence="5" id="KW-0687">Ribonucleoprotein</keyword>
<keyword evidence="2" id="KW-0699">rRNA-binding</keyword>
<feature type="compositionally biased region" description="Basic residues" evidence="6">
    <location>
        <begin position="184"/>
        <end position="194"/>
    </location>
</feature>
<dbReference type="OrthoDB" id="4825at2759"/>
<dbReference type="STRING" id="296587.C1EGI1"/>
<evidence type="ECO:0000313" key="8">
    <source>
        <dbReference type="Proteomes" id="UP000002009"/>
    </source>
</evidence>
<dbReference type="PANTHER" id="PTHR33398">
    <property type="entry name" value="30S RIBOSOMAL PROTEIN S20"/>
    <property type="match status" value="1"/>
</dbReference>
<dbReference type="GeneID" id="8249001"/>
<evidence type="ECO:0000256" key="1">
    <source>
        <dbReference type="ARBA" id="ARBA00007634"/>
    </source>
</evidence>
<evidence type="ECO:0000256" key="3">
    <source>
        <dbReference type="ARBA" id="ARBA00022884"/>
    </source>
</evidence>
<dbReference type="InterPro" id="IPR002583">
    <property type="entry name" value="Ribosomal_bS20"/>
</dbReference>
<gene>
    <name evidence="7" type="ORF">MICPUN_63880</name>
</gene>
<protein>
    <recommendedName>
        <fullName evidence="9">Ribosomal protein S20</fullName>
    </recommendedName>
</protein>
<evidence type="ECO:0000256" key="6">
    <source>
        <dbReference type="SAM" id="MobiDB-lite"/>
    </source>
</evidence>
<dbReference type="KEGG" id="mis:MICPUN_63880"/>
<dbReference type="GO" id="GO:0003735">
    <property type="term" value="F:structural constituent of ribosome"/>
    <property type="evidence" value="ECO:0007669"/>
    <property type="project" value="InterPro"/>
</dbReference>
<sequence length="208" mass="22820">MALVNAFSSLSIAAPAKAAGLGFKKAVAAFVPAPAARVSASRAVFTVEAKQNKKARTIQGSRVQLPRVAAASRRRTPARHVAAKNRDPKTFFPGRSGDDFFPTRWLTYARLSSLSLQSRNERLYNKMRKSEITTRMKKVFLKATALGAQEACSEEEIGDLEKLISEATKAVDKAIAKGVLHKNTGARRKSRMSKYKQDLRRSKGLLTA</sequence>
<feature type="region of interest" description="Disordered" evidence="6">
    <location>
        <begin position="182"/>
        <end position="208"/>
    </location>
</feature>
<keyword evidence="8" id="KW-1185">Reference proteome</keyword>
<keyword evidence="4" id="KW-0689">Ribosomal protein</keyword>
<dbReference type="Pfam" id="PF01649">
    <property type="entry name" value="Ribosomal_S20p"/>
    <property type="match status" value="1"/>
</dbReference>
<evidence type="ECO:0000256" key="4">
    <source>
        <dbReference type="ARBA" id="ARBA00022980"/>
    </source>
</evidence>
<proteinExistence type="inferred from homology"/>
<dbReference type="OMA" id="HISCKQN"/>
<comment type="similarity">
    <text evidence="1">Belongs to the bacterial ribosomal protein bS20 family.</text>
</comment>
<dbReference type="Proteomes" id="UP000002009">
    <property type="component" value="Chromosome 14"/>
</dbReference>
<evidence type="ECO:0008006" key="9">
    <source>
        <dbReference type="Google" id="ProtNLM"/>
    </source>
</evidence>
<dbReference type="EMBL" id="CP001332">
    <property type="protein sequence ID" value="ACO67330.1"/>
    <property type="molecule type" value="Genomic_DNA"/>
</dbReference>
<evidence type="ECO:0000256" key="5">
    <source>
        <dbReference type="ARBA" id="ARBA00023274"/>
    </source>
</evidence>
<organism evidence="7 8">
    <name type="scientific">Micromonas commoda (strain RCC299 / NOUM17 / CCMP2709)</name>
    <name type="common">Picoplanktonic green alga</name>
    <dbReference type="NCBI Taxonomy" id="296587"/>
    <lineage>
        <taxon>Eukaryota</taxon>
        <taxon>Viridiplantae</taxon>
        <taxon>Chlorophyta</taxon>
        <taxon>Mamiellophyceae</taxon>
        <taxon>Mamiellales</taxon>
        <taxon>Mamiellaceae</taxon>
        <taxon>Micromonas</taxon>
    </lineage>
</organism>
<reference evidence="7 8" key="1">
    <citation type="journal article" date="2009" name="Science">
        <title>Green evolution and dynamic adaptations revealed by genomes of the marine picoeukaryotes Micromonas.</title>
        <authorList>
            <person name="Worden A.Z."/>
            <person name="Lee J.H."/>
            <person name="Mock T."/>
            <person name="Rouze P."/>
            <person name="Simmons M.P."/>
            <person name="Aerts A.L."/>
            <person name="Allen A.E."/>
            <person name="Cuvelier M.L."/>
            <person name="Derelle E."/>
            <person name="Everett M.V."/>
            <person name="Foulon E."/>
            <person name="Grimwood J."/>
            <person name="Gundlach H."/>
            <person name="Henrissat B."/>
            <person name="Napoli C."/>
            <person name="McDonald S.M."/>
            <person name="Parker M.S."/>
            <person name="Rombauts S."/>
            <person name="Salamov A."/>
            <person name="Von Dassow P."/>
            <person name="Badger J.H."/>
            <person name="Coutinho P.M."/>
            <person name="Demir E."/>
            <person name="Dubchak I."/>
            <person name="Gentemann C."/>
            <person name="Eikrem W."/>
            <person name="Gready J.E."/>
            <person name="John U."/>
            <person name="Lanier W."/>
            <person name="Lindquist E.A."/>
            <person name="Lucas S."/>
            <person name="Mayer K.F."/>
            <person name="Moreau H."/>
            <person name="Not F."/>
            <person name="Otillar R."/>
            <person name="Panaud O."/>
            <person name="Pangilinan J."/>
            <person name="Paulsen I."/>
            <person name="Piegu B."/>
            <person name="Poliakov A."/>
            <person name="Robbens S."/>
            <person name="Schmutz J."/>
            <person name="Toulza E."/>
            <person name="Wyss T."/>
            <person name="Zelensky A."/>
            <person name="Zhou K."/>
            <person name="Armbrust E.V."/>
            <person name="Bhattacharya D."/>
            <person name="Goodenough U.W."/>
            <person name="Van de Peer Y."/>
            <person name="Grigoriev I.V."/>
        </authorList>
    </citation>
    <scope>NUCLEOTIDE SEQUENCE [LARGE SCALE GENOMIC DNA]</scope>
    <source>
        <strain evidence="8">RCC299 / NOUM17</strain>
    </source>
</reference>
<accession>C1EGI1</accession>
<dbReference type="GO" id="GO:0006412">
    <property type="term" value="P:translation"/>
    <property type="evidence" value="ECO:0007669"/>
    <property type="project" value="InterPro"/>
</dbReference>
<evidence type="ECO:0000256" key="2">
    <source>
        <dbReference type="ARBA" id="ARBA00022730"/>
    </source>
</evidence>
<dbReference type="InterPro" id="IPR036510">
    <property type="entry name" value="Ribosomal_bS20_sf"/>
</dbReference>
<keyword evidence="3" id="KW-0694">RNA-binding</keyword>